<name>A0ABQ6R6Y5_9STAP</name>
<dbReference type="InterPro" id="IPR001303">
    <property type="entry name" value="Aldolase_II/adducin_N"/>
</dbReference>
<keyword evidence="2 6" id="KW-0479">Metal-binding</keyword>
<evidence type="ECO:0000256" key="4">
    <source>
        <dbReference type="ARBA" id="ARBA00023167"/>
    </source>
</evidence>
<dbReference type="Proteomes" id="UP000295735">
    <property type="component" value="Unassembled WGS sequence"/>
</dbReference>
<protein>
    <recommendedName>
        <fullName evidence="6">Methylthioribulose-1-phosphate dehydratase</fullName>
        <shortName evidence="6">MTRu-1-P dehydratase</shortName>
        <ecNumber evidence="6">4.2.1.109</ecNumber>
    </recommendedName>
</protein>
<dbReference type="NCBIfam" id="TIGR03328">
    <property type="entry name" value="salvage_mtnB"/>
    <property type="match status" value="1"/>
</dbReference>
<evidence type="ECO:0000256" key="5">
    <source>
        <dbReference type="ARBA" id="ARBA00023239"/>
    </source>
</evidence>
<proteinExistence type="inferred from homology"/>
<accession>A0ABQ6R6Y5</accession>
<keyword evidence="3 6" id="KW-0862">Zinc</keyword>
<dbReference type="Gene3D" id="3.40.225.10">
    <property type="entry name" value="Class II aldolase/adducin N-terminal domain"/>
    <property type="match status" value="1"/>
</dbReference>
<reference evidence="8 9" key="1">
    <citation type="submission" date="2019-09" db="EMBL/GenBank/DDBJ databases">
        <authorList>
            <person name="Mazhar S."/>
            <person name="Altermann E."/>
            <person name="Hill C."/>
            <person name="Mcauliffe O."/>
        </authorList>
    </citation>
    <scope>NUCLEOTIDE SEQUENCE [LARGE SCALE GENOMIC DNA]</scope>
    <source>
        <strain evidence="8 9">ATCC 51831</strain>
    </source>
</reference>
<evidence type="ECO:0000256" key="3">
    <source>
        <dbReference type="ARBA" id="ARBA00022833"/>
    </source>
</evidence>
<feature type="binding site" evidence="6">
    <location>
        <position position="94"/>
    </location>
    <ligand>
        <name>Zn(2+)</name>
        <dbReference type="ChEBI" id="CHEBI:29105"/>
    </ligand>
</feature>
<feature type="domain" description="Class II aldolase/adducin N-terminal" evidence="7">
    <location>
        <begin position="9"/>
        <end position="194"/>
    </location>
</feature>
<evidence type="ECO:0000256" key="1">
    <source>
        <dbReference type="ARBA" id="ARBA00022605"/>
    </source>
</evidence>
<evidence type="ECO:0000313" key="9">
    <source>
        <dbReference type="Proteomes" id="UP000295735"/>
    </source>
</evidence>
<comment type="caution">
    <text evidence="8">The sequence shown here is derived from an EMBL/GenBank/DDBJ whole genome shotgun (WGS) entry which is preliminary data.</text>
</comment>
<dbReference type="Pfam" id="PF00596">
    <property type="entry name" value="Aldolase_II"/>
    <property type="match status" value="1"/>
</dbReference>
<comment type="pathway">
    <text evidence="6">Amino-acid biosynthesis; L-methionine biosynthesis via salvage pathway; L-methionine from S-methyl-5-thio-alpha-D-ribose 1-phosphate: step 2/6.</text>
</comment>
<keyword evidence="1 6" id="KW-0028">Amino-acid biosynthesis</keyword>
<dbReference type="InterPro" id="IPR036409">
    <property type="entry name" value="Aldolase_II/adducin_N_sf"/>
</dbReference>
<dbReference type="PANTHER" id="PTHR10640">
    <property type="entry name" value="METHYLTHIORIBULOSE-1-PHOSPHATE DEHYDRATASE"/>
    <property type="match status" value="1"/>
</dbReference>
<dbReference type="GO" id="GO:0046570">
    <property type="term" value="F:methylthioribulose 1-phosphate dehydratase activity"/>
    <property type="evidence" value="ECO:0007669"/>
    <property type="project" value="UniProtKB-EC"/>
</dbReference>
<gene>
    <name evidence="6 8" type="primary">mtnB</name>
    <name evidence="8" type="ORF">ERX35_009645</name>
</gene>
<dbReference type="InterPro" id="IPR017714">
    <property type="entry name" value="MethylthioRu-1-P_deHdtase_MtnB"/>
</dbReference>
<comment type="similarity">
    <text evidence="6">Belongs to the aldolase class II family. MtnB subfamily.</text>
</comment>
<dbReference type="EMBL" id="SCWC02000008">
    <property type="protein sequence ID" value="KAA1037630.1"/>
    <property type="molecule type" value="Genomic_DNA"/>
</dbReference>
<sequence length="218" mass="24501">MIIGSQPWNELAAVKQRLADRGWFPGTSGNLAVRYDSDSLLVTTSGINKYDTTDDSFVHVTNNGEPIDTSLRPSLETLLHLQIFEKTNAGCSLHVHTVNNNVISSVYKAHGNIRFKNQELIKAFGLWEETDELVIPIIDNPADIPTLAALFEPHIRGDKGAMLIWNHGINVWGKDAAEAFKLLEAAEFLFDYQLKLNQANYYNRGVYLNDNNKITAKW</sequence>
<comment type="function">
    <text evidence="6">Catalyzes the dehydration of methylthioribulose-1-phosphate (MTRu-1-P) into 2,3-diketo-5-methylthiopentyl-1-phosphate (DK-MTP-1-P).</text>
</comment>
<comment type="catalytic activity">
    <reaction evidence="6">
        <text>5-(methylsulfanyl)-D-ribulose 1-phosphate = 5-methylsulfanyl-2,3-dioxopentyl phosphate + H2O</text>
        <dbReference type="Rhea" id="RHEA:15549"/>
        <dbReference type="ChEBI" id="CHEBI:15377"/>
        <dbReference type="ChEBI" id="CHEBI:58548"/>
        <dbReference type="ChEBI" id="CHEBI:58828"/>
        <dbReference type="EC" id="4.2.1.109"/>
    </reaction>
</comment>
<evidence type="ECO:0000256" key="6">
    <source>
        <dbReference type="HAMAP-Rule" id="MF_01677"/>
    </source>
</evidence>
<evidence type="ECO:0000259" key="7">
    <source>
        <dbReference type="SMART" id="SM01007"/>
    </source>
</evidence>
<keyword evidence="9" id="KW-1185">Reference proteome</keyword>
<dbReference type="EC" id="4.2.1.109" evidence="6"/>
<dbReference type="SUPFAM" id="SSF53639">
    <property type="entry name" value="AraD/HMP-PK domain-like"/>
    <property type="match status" value="1"/>
</dbReference>
<evidence type="ECO:0000256" key="2">
    <source>
        <dbReference type="ARBA" id="ARBA00022723"/>
    </source>
</evidence>
<keyword evidence="5 6" id="KW-0456">Lyase</keyword>
<organism evidence="8 9">
    <name type="scientific">Macrococcus equipercicus</name>
    <dbReference type="NCBI Taxonomy" id="69967"/>
    <lineage>
        <taxon>Bacteria</taxon>
        <taxon>Bacillati</taxon>
        <taxon>Bacillota</taxon>
        <taxon>Bacilli</taxon>
        <taxon>Bacillales</taxon>
        <taxon>Staphylococcaceae</taxon>
        <taxon>Macrococcus</taxon>
    </lineage>
</organism>
<dbReference type="HAMAP" id="MF_01677">
    <property type="entry name" value="Salvage_MtnB"/>
    <property type="match status" value="1"/>
</dbReference>
<dbReference type="PANTHER" id="PTHR10640:SF7">
    <property type="entry name" value="METHYLTHIORIBULOSE-1-PHOSPHATE DEHYDRATASE"/>
    <property type="match status" value="1"/>
</dbReference>
<feature type="binding site" evidence="6">
    <location>
        <position position="96"/>
    </location>
    <ligand>
        <name>Zn(2+)</name>
        <dbReference type="ChEBI" id="CHEBI:29105"/>
    </ligand>
</feature>
<comment type="cofactor">
    <cofactor evidence="6">
        <name>Zn(2+)</name>
        <dbReference type="ChEBI" id="CHEBI:29105"/>
    </cofactor>
    <text evidence="6">Binds 1 zinc ion per subunit.</text>
</comment>
<dbReference type="SMART" id="SM01007">
    <property type="entry name" value="Aldolase_II"/>
    <property type="match status" value="1"/>
</dbReference>
<evidence type="ECO:0000313" key="8">
    <source>
        <dbReference type="EMBL" id="KAA1037630.1"/>
    </source>
</evidence>
<dbReference type="RefSeq" id="WP_149459690.1">
    <property type="nucleotide sequence ID" value="NZ_SCWC02000008.1"/>
</dbReference>
<keyword evidence="4 6" id="KW-0486">Methionine biosynthesis</keyword>